<feature type="domain" description="Rubrerythrin diiron-binding" evidence="1">
    <location>
        <begin position="26"/>
        <end position="160"/>
    </location>
</feature>
<dbReference type="EMBL" id="CP014855">
    <property type="protein sequence ID" value="ASJ00326.1"/>
    <property type="molecule type" value="Genomic_DNA"/>
</dbReference>
<dbReference type="Pfam" id="PF05763">
    <property type="entry name" value="DUF835"/>
    <property type="match status" value="1"/>
</dbReference>
<dbReference type="SUPFAM" id="SSF47240">
    <property type="entry name" value="Ferritin-like"/>
    <property type="match status" value="1"/>
</dbReference>
<dbReference type="OrthoDB" id="86289at2157"/>
<evidence type="ECO:0000259" key="2">
    <source>
        <dbReference type="Pfam" id="PF05763"/>
    </source>
</evidence>
<dbReference type="Pfam" id="PF02915">
    <property type="entry name" value="Rubrerythrin"/>
    <property type="match status" value="1"/>
</dbReference>
<accession>A0A2Z2M4Q6</accession>
<name>A0A2Z2M4Q6_THEGO</name>
<proteinExistence type="predicted"/>
<gene>
    <name evidence="3" type="ORF">A3K92_01940</name>
</gene>
<reference evidence="3 4" key="1">
    <citation type="submission" date="2016-03" db="EMBL/GenBank/DDBJ databases">
        <title>Complete genome sequence of Thermococcus gorgonarius.</title>
        <authorList>
            <person name="Oger P.M."/>
        </authorList>
    </citation>
    <scope>NUCLEOTIDE SEQUENCE [LARGE SCALE GENOMIC DNA]</scope>
    <source>
        <strain evidence="3 4">W-12</strain>
    </source>
</reference>
<dbReference type="Proteomes" id="UP000250134">
    <property type="component" value="Chromosome"/>
</dbReference>
<dbReference type="AlphaFoldDB" id="A0A2Z2M4Q6"/>
<dbReference type="KEGG" id="tgg:A3K92_01940"/>
<protein>
    <submittedName>
        <fullName evidence="3">Rubrerythrin</fullName>
    </submittedName>
</protein>
<dbReference type="CDD" id="cd01045">
    <property type="entry name" value="Ferritin_like_AB"/>
    <property type="match status" value="1"/>
</dbReference>
<dbReference type="PANTHER" id="PTHR33531:SF10">
    <property type="entry name" value="BLR7895 PROTEIN"/>
    <property type="match status" value="1"/>
</dbReference>
<dbReference type="InterPro" id="IPR008553">
    <property type="entry name" value="DUF835"/>
</dbReference>
<evidence type="ECO:0000259" key="1">
    <source>
        <dbReference type="Pfam" id="PF02915"/>
    </source>
</evidence>
<evidence type="ECO:0000313" key="3">
    <source>
        <dbReference type="EMBL" id="ASJ00326.1"/>
    </source>
</evidence>
<dbReference type="GO" id="GO:0016491">
    <property type="term" value="F:oxidoreductase activity"/>
    <property type="evidence" value="ECO:0007669"/>
    <property type="project" value="InterPro"/>
</dbReference>
<feature type="domain" description="DUF835" evidence="2">
    <location>
        <begin position="184"/>
        <end position="316"/>
    </location>
</feature>
<keyword evidence="4" id="KW-1185">Reference proteome</keyword>
<dbReference type="RefSeq" id="WP_088884667.1">
    <property type="nucleotide sequence ID" value="NZ_CP014855.1"/>
</dbReference>
<dbReference type="Gene3D" id="1.20.1260.10">
    <property type="match status" value="1"/>
</dbReference>
<dbReference type="GO" id="GO:0046872">
    <property type="term" value="F:metal ion binding"/>
    <property type="evidence" value="ECO:0007669"/>
    <property type="project" value="InterPro"/>
</dbReference>
<evidence type="ECO:0000313" key="4">
    <source>
        <dbReference type="Proteomes" id="UP000250134"/>
    </source>
</evidence>
<dbReference type="PANTHER" id="PTHR33531">
    <property type="entry name" value="RUBRERYTHRIN SUBFAMILY"/>
    <property type="match status" value="1"/>
</dbReference>
<dbReference type="GeneID" id="33331270"/>
<dbReference type="InterPro" id="IPR009078">
    <property type="entry name" value="Ferritin-like_SF"/>
</dbReference>
<dbReference type="InterPro" id="IPR012347">
    <property type="entry name" value="Ferritin-like"/>
</dbReference>
<dbReference type="InterPro" id="IPR003251">
    <property type="entry name" value="Rr_diiron-bd_dom"/>
</dbReference>
<organism evidence="3 4">
    <name type="scientific">Thermococcus gorgonarius</name>
    <dbReference type="NCBI Taxonomy" id="71997"/>
    <lineage>
        <taxon>Archaea</taxon>
        <taxon>Methanobacteriati</taxon>
        <taxon>Methanobacteriota</taxon>
        <taxon>Thermococci</taxon>
        <taxon>Thermococcales</taxon>
        <taxon>Thermococcaceae</taxon>
        <taxon>Thermococcus</taxon>
    </lineage>
</organism>
<sequence length="320" mass="37575">MSNLSPELREYMEKVIEALKNRPVKEVLSYAIFNEKDEVEYYRKLAEHAGRESIKVLFIQMAEESQEHYDRLYSLFKKLYPDEEPVKVDAPPVEVAPLYPKFETVDDYLEALEYCMQSELFAKETYEVLALKAENEESRVLFAQLAEMEKDHYLRLKKLYDLLTSFKRQKLLPEELEPGGYLFKDRTKARYLLLDLLPKSKEAHVFTRENPEKTREWFKRDDINIVWVTNLPGKGRISPKMLAESDGFLCGVLEQRNVVVLIENFEILTLITDFRKLFECVSRLRDIAVNSGSYLLVHAKREALGEKEWALLESELEVVD</sequence>